<evidence type="ECO:0000256" key="1">
    <source>
        <dbReference type="SAM" id="MobiDB-lite"/>
    </source>
</evidence>
<dbReference type="PANTHER" id="PTHR15299:SF3">
    <property type="entry name" value="HERV-H LTR-ASSOCIATING PROTEIN 1"/>
    <property type="match status" value="1"/>
</dbReference>
<evidence type="ECO:0000313" key="2">
    <source>
        <dbReference type="Ensembl" id="ENSXCOP00000026752.1"/>
    </source>
</evidence>
<feature type="compositionally biased region" description="Polar residues" evidence="1">
    <location>
        <begin position="284"/>
        <end position="299"/>
    </location>
</feature>
<dbReference type="Ensembl" id="ENSXCOT00000027079.1">
    <property type="protein sequence ID" value="ENSXCOP00000026752.1"/>
    <property type="gene ID" value="ENSXCOG00000019982.1"/>
</dbReference>
<evidence type="ECO:0000313" key="3">
    <source>
        <dbReference type="Proteomes" id="UP000261380"/>
    </source>
</evidence>
<dbReference type="InterPro" id="IPR037643">
    <property type="entry name" value="HHLA1"/>
</dbReference>
<reference evidence="2" key="1">
    <citation type="submission" date="2025-08" db="UniProtKB">
        <authorList>
            <consortium name="Ensembl"/>
        </authorList>
    </citation>
    <scope>IDENTIFICATION</scope>
</reference>
<evidence type="ECO:0008006" key="4">
    <source>
        <dbReference type="Google" id="ProtNLM"/>
    </source>
</evidence>
<name>A0A3B5MY40_9TELE</name>
<dbReference type="AlphaFoldDB" id="A0A3B5MY40"/>
<keyword evidence="3" id="KW-1185">Reference proteome</keyword>
<dbReference type="GeneTree" id="ENSGT00530000064699"/>
<dbReference type="STRING" id="32473.ENSXCOP00000026752"/>
<feature type="region of interest" description="Disordered" evidence="1">
    <location>
        <begin position="105"/>
        <end position="333"/>
    </location>
</feature>
<feature type="compositionally biased region" description="Low complexity" evidence="1">
    <location>
        <begin position="111"/>
        <end position="267"/>
    </location>
</feature>
<dbReference type="PANTHER" id="PTHR15299">
    <property type="entry name" value="HERV-H LTR-ASSOCIATING PROTEIN 1"/>
    <property type="match status" value="1"/>
</dbReference>
<dbReference type="Proteomes" id="UP000261380">
    <property type="component" value="Unplaced"/>
</dbReference>
<accession>A0A3B5MY40</accession>
<sequence length="333" mass="33575">LSVSSFSHLDLHKLTLLVYNISSVKSLDSGLFRRRFCYCVTNDTNDLSDFTAILLDVMGNSTSYLQELFRSSSILSVSQRNDSDCIYICVMNIWTIQSISTPRIRTSAGTVRRPTSAAAPVPSAVTPRPPAAAAAGAATAPSAVTPRPPAAAAAGAATAPSAVTPRPPAAAAAGAATAPSAVTPRPSAAADTAPAPSAVTPRPPADAGAATAPAPSAVTARPPADAGAGAATAPSAVTARPPAPSAVTAQPPADAGAATAPAPSAVTPRPPADTTFLKSPDSLMETNISPTSLQTTFIRPSTPRPTGRPAETKPSSKDATPDRPRETERPGKH</sequence>
<protein>
    <recommendedName>
        <fullName evidence="4">HERV-H LTR-associating 1</fullName>
    </recommendedName>
</protein>
<organism evidence="2 3">
    <name type="scientific">Xiphophorus couchianus</name>
    <name type="common">Monterrey platyfish</name>
    <dbReference type="NCBI Taxonomy" id="32473"/>
    <lineage>
        <taxon>Eukaryota</taxon>
        <taxon>Metazoa</taxon>
        <taxon>Chordata</taxon>
        <taxon>Craniata</taxon>
        <taxon>Vertebrata</taxon>
        <taxon>Euteleostomi</taxon>
        <taxon>Actinopterygii</taxon>
        <taxon>Neopterygii</taxon>
        <taxon>Teleostei</taxon>
        <taxon>Neoteleostei</taxon>
        <taxon>Acanthomorphata</taxon>
        <taxon>Ovalentaria</taxon>
        <taxon>Atherinomorphae</taxon>
        <taxon>Cyprinodontiformes</taxon>
        <taxon>Poeciliidae</taxon>
        <taxon>Poeciliinae</taxon>
        <taxon>Xiphophorus</taxon>
    </lineage>
</organism>
<proteinExistence type="predicted"/>
<reference evidence="2" key="2">
    <citation type="submission" date="2025-09" db="UniProtKB">
        <authorList>
            <consortium name="Ensembl"/>
        </authorList>
    </citation>
    <scope>IDENTIFICATION</scope>
</reference>
<feature type="compositionally biased region" description="Basic and acidic residues" evidence="1">
    <location>
        <begin position="310"/>
        <end position="333"/>
    </location>
</feature>